<feature type="domain" description="ABC transporter" evidence="8">
    <location>
        <begin position="533"/>
        <end position="793"/>
    </location>
</feature>
<dbReference type="SUPFAM" id="SSF52540">
    <property type="entry name" value="P-loop containing nucleoside triphosphate hydrolases"/>
    <property type="match status" value="1"/>
</dbReference>
<gene>
    <name evidence="9" type="ORF">BCR33DRAFT_682541</name>
</gene>
<evidence type="ECO:0000256" key="7">
    <source>
        <dbReference type="SAM" id="Phobius"/>
    </source>
</evidence>
<dbReference type="PANTHER" id="PTHR19229:SF263">
    <property type="entry name" value="CHROMOSOME UNDETERMINED SCAFFOLD_17, WHOLE GENOME SHOTGUN SEQUENCE"/>
    <property type="match status" value="1"/>
</dbReference>
<dbReference type="Pfam" id="PF00005">
    <property type="entry name" value="ABC_tran"/>
    <property type="match status" value="1"/>
</dbReference>
<evidence type="ECO:0000313" key="10">
    <source>
        <dbReference type="Proteomes" id="UP000193642"/>
    </source>
</evidence>
<dbReference type="InterPro" id="IPR003593">
    <property type="entry name" value="AAA+_ATPase"/>
</dbReference>
<evidence type="ECO:0000256" key="6">
    <source>
        <dbReference type="ARBA" id="ARBA00023136"/>
    </source>
</evidence>
<protein>
    <recommendedName>
        <fullName evidence="8">ABC transporter domain-containing protein</fullName>
    </recommendedName>
</protein>
<dbReference type="OrthoDB" id="2102429at2759"/>
<dbReference type="GO" id="GO:0140359">
    <property type="term" value="F:ABC-type transporter activity"/>
    <property type="evidence" value="ECO:0007669"/>
    <property type="project" value="InterPro"/>
</dbReference>
<dbReference type="InterPro" id="IPR003439">
    <property type="entry name" value="ABC_transporter-like_ATP-bd"/>
</dbReference>
<dbReference type="PROSITE" id="PS00211">
    <property type="entry name" value="ABC_TRANSPORTER_1"/>
    <property type="match status" value="1"/>
</dbReference>
<dbReference type="Proteomes" id="UP000193642">
    <property type="component" value="Unassembled WGS sequence"/>
</dbReference>
<keyword evidence="4" id="KW-0067">ATP-binding</keyword>
<dbReference type="InterPro" id="IPR017871">
    <property type="entry name" value="ABC_transporter-like_CS"/>
</dbReference>
<organism evidence="9 10">
    <name type="scientific">Rhizoclosmatium globosum</name>
    <dbReference type="NCBI Taxonomy" id="329046"/>
    <lineage>
        <taxon>Eukaryota</taxon>
        <taxon>Fungi</taxon>
        <taxon>Fungi incertae sedis</taxon>
        <taxon>Chytridiomycota</taxon>
        <taxon>Chytridiomycota incertae sedis</taxon>
        <taxon>Chytridiomycetes</taxon>
        <taxon>Chytridiales</taxon>
        <taxon>Chytriomycetaceae</taxon>
        <taxon>Rhizoclosmatium</taxon>
    </lineage>
</organism>
<dbReference type="AlphaFoldDB" id="A0A1Y2BTP0"/>
<sequence length="890" mass="97484">MRAADFHCERQFSWRRQLIQLIKWNFSMKKREPAFVANDILGTLLFLFILVMLNLGLAVFPGSFSIETLPTLASLCPDASNCIAMGYIQPNSSLPQAASQAILTELAQLIAESEPQFTATNALKAFPSEQAMTDYRNQNDKSLFVGLELQAVNVTNFDTVYYIWVLDSLFASSNYNAVGYTTAQAYLDRAIINAQRSLIGPPGTPKLKSPLTYTANNGVRFASINIKEISVGVQIVFYMILMFQTVTANATRALANDKAILRPGMVVMGLNETVYIFSVLVVQIISSLPVMIVVTIVLCTFGKVFIYASPVLIGVILVLYSMLCAAFGYFLSVIFPDPRQSTGMSFISLYLGLAMYAVGKLSLFDKSGVSTAIQTVWLLSPHACFGRILDLIFSQETILQSVNLTTLSNYPKIRTAVIMLAVDIPIWFILSWVLEKLYPGKDQKGLPITFLFDKKFWIPESVNEAVLGGDLDEIAPIHQEASDDIELVDFTAVGEKQKHSVRVANIVMKFPGSKKKHLGPIGLFHQWLSKKRGKDVDVNVNVGGDEKEVPKEVVALNNVSIDLHSGQTLALLGHNGSGKTTMLSILSGGLLPTAGKMVVKTKTNSPRGYSFLDTSKPMELNLIRRNLGVCPQFDVLFPSFTCKEHLILYAALKGIVVLPSSSPKKTQSELLNEYIDALLEDVDLALKTNVRTVSLSGGQKRKLSLAIALLGNPSLILLDEPTSGMDVGATEKVWKLIQEIKGNKTIIITTHSMEEADTLGDRIAILNKGEFQTIGTSLFLKGKFGVGFRMMVDVKEGGNFDQILDAVKQVFPAADLTASSSTTGSITLVKPEKITSLEYSELLSGLFTKLNALIDVGELKDVNAIGLGQTTLEQVFLSLNDKDDDQRQAS</sequence>
<dbReference type="Gene3D" id="3.40.50.300">
    <property type="entry name" value="P-loop containing nucleotide triphosphate hydrolases"/>
    <property type="match status" value="1"/>
</dbReference>
<dbReference type="GO" id="GO:0016020">
    <property type="term" value="C:membrane"/>
    <property type="evidence" value="ECO:0007669"/>
    <property type="project" value="UniProtKB-SubCell"/>
</dbReference>
<dbReference type="InterPro" id="IPR026082">
    <property type="entry name" value="ABCA"/>
</dbReference>
<dbReference type="STRING" id="329046.A0A1Y2BTP0"/>
<evidence type="ECO:0000259" key="8">
    <source>
        <dbReference type="PROSITE" id="PS50893"/>
    </source>
</evidence>
<evidence type="ECO:0000256" key="2">
    <source>
        <dbReference type="ARBA" id="ARBA00022692"/>
    </source>
</evidence>
<evidence type="ECO:0000313" key="9">
    <source>
        <dbReference type="EMBL" id="ORY38130.1"/>
    </source>
</evidence>
<dbReference type="GO" id="GO:0005319">
    <property type="term" value="F:lipid transporter activity"/>
    <property type="evidence" value="ECO:0007669"/>
    <property type="project" value="TreeGrafter"/>
</dbReference>
<accession>A0A1Y2BTP0</accession>
<reference evidence="9 10" key="1">
    <citation type="submission" date="2016-07" db="EMBL/GenBank/DDBJ databases">
        <title>Pervasive Adenine N6-methylation of Active Genes in Fungi.</title>
        <authorList>
            <consortium name="DOE Joint Genome Institute"/>
            <person name="Mondo S.J."/>
            <person name="Dannebaum R.O."/>
            <person name="Kuo R.C."/>
            <person name="Labutti K."/>
            <person name="Haridas S."/>
            <person name="Kuo A."/>
            <person name="Salamov A."/>
            <person name="Ahrendt S.R."/>
            <person name="Lipzen A."/>
            <person name="Sullivan W."/>
            <person name="Andreopoulos W.B."/>
            <person name="Clum A."/>
            <person name="Lindquist E."/>
            <person name="Daum C."/>
            <person name="Ramamoorthy G.K."/>
            <person name="Gryganskyi A."/>
            <person name="Culley D."/>
            <person name="Magnuson J.K."/>
            <person name="James T.Y."/>
            <person name="O'Malley M.A."/>
            <person name="Stajich J.E."/>
            <person name="Spatafora J.W."/>
            <person name="Visel A."/>
            <person name="Grigoriev I.V."/>
        </authorList>
    </citation>
    <scope>NUCLEOTIDE SEQUENCE [LARGE SCALE GENOMIC DNA]</scope>
    <source>
        <strain evidence="9 10">JEL800</strain>
    </source>
</reference>
<dbReference type="GO" id="GO:0016887">
    <property type="term" value="F:ATP hydrolysis activity"/>
    <property type="evidence" value="ECO:0007669"/>
    <property type="project" value="InterPro"/>
</dbReference>
<keyword evidence="2 7" id="KW-0812">Transmembrane</keyword>
<keyword evidence="10" id="KW-1185">Reference proteome</keyword>
<dbReference type="SMART" id="SM00382">
    <property type="entry name" value="AAA"/>
    <property type="match status" value="1"/>
</dbReference>
<keyword evidence="6 7" id="KW-0472">Membrane</keyword>
<feature type="transmembrane region" description="Helical" evidence="7">
    <location>
        <begin position="343"/>
        <end position="363"/>
    </location>
</feature>
<comment type="caution">
    <text evidence="9">The sequence shown here is derived from an EMBL/GenBank/DDBJ whole genome shotgun (WGS) entry which is preliminary data.</text>
</comment>
<evidence type="ECO:0000256" key="4">
    <source>
        <dbReference type="ARBA" id="ARBA00022840"/>
    </source>
</evidence>
<feature type="transmembrane region" description="Helical" evidence="7">
    <location>
        <begin position="235"/>
        <end position="255"/>
    </location>
</feature>
<dbReference type="CDD" id="cd03263">
    <property type="entry name" value="ABC_subfamily_A"/>
    <property type="match status" value="1"/>
</dbReference>
<dbReference type="EMBL" id="MCGO01000045">
    <property type="protein sequence ID" value="ORY38130.1"/>
    <property type="molecule type" value="Genomic_DNA"/>
</dbReference>
<dbReference type="InterPro" id="IPR027417">
    <property type="entry name" value="P-loop_NTPase"/>
</dbReference>
<dbReference type="GO" id="GO:0005524">
    <property type="term" value="F:ATP binding"/>
    <property type="evidence" value="ECO:0007669"/>
    <property type="project" value="UniProtKB-KW"/>
</dbReference>
<feature type="transmembrane region" description="Helical" evidence="7">
    <location>
        <begin position="311"/>
        <end position="331"/>
    </location>
</feature>
<dbReference type="Pfam" id="PF12698">
    <property type="entry name" value="ABC2_membrane_3"/>
    <property type="match status" value="1"/>
</dbReference>
<name>A0A1Y2BTP0_9FUNG</name>
<feature type="transmembrane region" description="Helical" evidence="7">
    <location>
        <begin position="40"/>
        <end position="60"/>
    </location>
</feature>
<dbReference type="PROSITE" id="PS50893">
    <property type="entry name" value="ABC_TRANSPORTER_2"/>
    <property type="match status" value="1"/>
</dbReference>
<proteinExistence type="predicted"/>
<evidence type="ECO:0000256" key="1">
    <source>
        <dbReference type="ARBA" id="ARBA00004141"/>
    </source>
</evidence>
<feature type="transmembrane region" description="Helical" evidence="7">
    <location>
        <begin position="275"/>
        <end position="299"/>
    </location>
</feature>
<dbReference type="PANTHER" id="PTHR19229">
    <property type="entry name" value="ATP-BINDING CASSETTE TRANSPORTER SUBFAMILY A ABCA"/>
    <property type="match status" value="1"/>
</dbReference>
<evidence type="ECO:0000256" key="3">
    <source>
        <dbReference type="ARBA" id="ARBA00022741"/>
    </source>
</evidence>
<keyword evidence="3" id="KW-0547">Nucleotide-binding</keyword>
<dbReference type="InterPro" id="IPR013525">
    <property type="entry name" value="ABC2_TM"/>
</dbReference>
<evidence type="ECO:0000256" key="5">
    <source>
        <dbReference type="ARBA" id="ARBA00022989"/>
    </source>
</evidence>
<comment type="subcellular location">
    <subcellularLocation>
        <location evidence="1">Membrane</location>
        <topology evidence="1">Multi-pass membrane protein</topology>
    </subcellularLocation>
</comment>
<keyword evidence="5 7" id="KW-1133">Transmembrane helix</keyword>